<evidence type="ECO:0000313" key="4">
    <source>
        <dbReference type="Proteomes" id="UP000055045"/>
    </source>
</evidence>
<dbReference type="AlphaFoldDB" id="A0A101MCP3"/>
<feature type="transmembrane region" description="Helical" evidence="1">
    <location>
        <begin position="413"/>
        <end position="436"/>
    </location>
</feature>
<keyword evidence="1" id="KW-1133">Transmembrane helix</keyword>
<feature type="transmembrane region" description="Helical" evidence="1">
    <location>
        <begin position="698"/>
        <end position="718"/>
    </location>
</feature>
<dbReference type="PANTHER" id="PTHR35395">
    <property type="entry name" value="DUF6536 DOMAIN-CONTAINING PROTEIN"/>
    <property type="match status" value="1"/>
</dbReference>
<protein>
    <recommendedName>
        <fullName evidence="2">DUF6536 domain-containing protein</fullName>
    </recommendedName>
</protein>
<dbReference type="EMBL" id="LLXE01000306">
    <property type="protein sequence ID" value="KUM58141.1"/>
    <property type="molecule type" value="Genomic_DNA"/>
</dbReference>
<dbReference type="Pfam" id="PF20163">
    <property type="entry name" value="DUF6536"/>
    <property type="match status" value="1"/>
</dbReference>
<feature type="transmembrane region" description="Helical" evidence="1">
    <location>
        <begin position="592"/>
        <end position="615"/>
    </location>
</feature>
<feature type="transmembrane region" description="Helical" evidence="1">
    <location>
        <begin position="221"/>
        <end position="238"/>
    </location>
</feature>
<feature type="transmembrane region" description="Helical" evidence="1">
    <location>
        <begin position="108"/>
        <end position="133"/>
    </location>
</feature>
<dbReference type="PANTHER" id="PTHR35395:SF1">
    <property type="entry name" value="DUF6536 DOMAIN-CONTAINING PROTEIN"/>
    <property type="match status" value="1"/>
</dbReference>
<sequence>MGNSVVRPLWGYSLSLFSQQRYHGVTDNHQETQTELAEVRVQPSPLLLSSFSTIQQESHSSIAKPAPVVENDTLLEPRVGDAETTAAMTAEIVGPISRTQKAAWIEGVYLCARAGAFIILMNLVLVSIAAGLASRYTENGSYSTTAVMYRGSCGLTKRWNTALHLIINVLSTCILAASNYCMQTLVAPTREEVDAHHAQRKSLDIGSASVKNLFTIGRHRLALWVILMLTATPFHLMYNSMVFESLSTNVFVVVVGPNDLDSSNIWDLTTPALDKCFSSPQSIQLSWHEFASQIAHGNYERLSTEQCAETYMSQTGIRGIVALADNLTVGDGGDASILLTGISNSIIEPGPYLFHGAPLSAAPFVNQTAGLDSNITCQSPNVFSQSLLYIGKKQYGITGCLAIKAPEHCQLLYSPPICIIIMLSGCAKVAAMFLAARIGRGRSPPLLTVGDAVASFLTNPDPNPTTKGLCWVTAANIRKDQWKYASRIGGLMAIPQNSQDESTTYKRLPKRKFWMRAASGWRWTASLFMCLSPIITAILLFFISNMAHKLSASIFTDDIKQWFTSDVDVSNYSIIGGRFQWNMLSAVVVANIPQLFITVSYYCYNAVLTSMLAAAEYSSYGVKRKALRVTWPIKDSQQRSTYWLSVPYRYVAPILALYMVLHWLVSQSLFYLMLIEYLPDDQPNPKNMMSSLGYSSTPIFLSILIGAIMILTLFALAFRKFKSTMPLAASSSAAISAACHPPKDEDLDTAALGLVKWGETISPPAWVMERFHGIDNHHGHCSFTSLDTVIPSLTKLYA</sequence>
<name>A0A101MCP3_PENFR</name>
<proteinExistence type="predicted"/>
<dbReference type="Proteomes" id="UP000055045">
    <property type="component" value="Unassembled WGS sequence"/>
</dbReference>
<keyword evidence="1" id="KW-0472">Membrane</keyword>
<dbReference type="InterPro" id="IPR046623">
    <property type="entry name" value="DUF6536"/>
</dbReference>
<feature type="transmembrane region" description="Helical" evidence="1">
    <location>
        <begin position="655"/>
        <end position="678"/>
    </location>
</feature>
<feature type="transmembrane region" description="Helical" evidence="1">
    <location>
        <begin position="162"/>
        <end position="182"/>
    </location>
</feature>
<organism evidence="3 4">
    <name type="scientific">Penicillium freii</name>
    <dbReference type="NCBI Taxonomy" id="48697"/>
    <lineage>
        <taxon>Eukaryota</taxon>
        <taxon>Fungi</taxon>
        <taxon>Dikarya</taxon>
        <taxon>Ascomycota</taxon>
        <taxon>Pezizomycotina</taxon>
        <taxon>Eurotiomycetes</taxon>
        <taxon>Eurotiomycetidae</taxon>
        <taxon>Eurotiales</taxon>
        <taxon>Aspergillaceae</taxon>
        <taxon>Penicillium</taxon>
    </lineage>
</organism>
<comment type="caution">
    <text evidence="3">The sequence shown here is derived from an EMBL/GenBank/DDBJ whole genome shotgun (WGS) entry which is preliminary data.</text>
</comment>
<feature type="domain" description="DUF6536" evidence="2">
    <location>
        <begin position="104"/>
        <end position="259"/>
    </location>
</feature>
<evidence type="ECO:0000313" key="3">
    <source>
        <dbReference type="EMBL" id="KUM58141.1"/>
    </source>
</evidence>
<gene>
    <name evidence="3" type="ORF">ACN42_g9022</name>
</gene>
<keyword evidence="4" id="KW-1185">Reference proteome</keyword>
<evidence type="ECO:0000256" key="1">
    <source>
        <dbReference type="SAM" id="Phobius"/>
    </source>
</evidence>
<keyword evidence="1" id="KW-0812">Transmembrane</keyword>
<evidence type="ECO:0000259" key="2">
    <source>
        <dbReference type="Pfam" id="PF20163"/>
    </source>
</evidence>
<feature type="transmembrane region" description="Helical" evidence="1">
    <location>
        <begin position="520"/>
        <end position="543"/>
    </location>
</feature>
<accession>A0A101MCP3</accession>
<reference evidence="3 4" key="1">
    <citation type="submission" date="2015-10" db="EMBL/GenBank/DDBJ databases">
        <title>Genome sequencing of Penicillium freii.</title>
        <authorList>
            <person name="Nguyen H.D."/>
            <person name="Visagie C.M."/>
            <person name="Seifert K.A."/>
        </authorList>
    </citation>
    <scope>NUCLEOTIDE SEQUENCE [LARGE SCALE GENOMIC DNA]</scope>
    <source>
        <strain evidence="3 4">DAOM 242723</strain>
    </source>
</reference>